<gene>
    <name evidence="2" type="ORF">U14_03521</name>
</gene>
<keyword evidence="1" id="KW-0812">Transmembrane</keyword>
<reference evidence="2" key="1">
    <citation type="journal article" date="2015" name="PeerJ">
        <title>First genomic representation of candidate bacterial phylum KSB3 points to enhanced environmental sensing as a trigger of wastewater bulking.</title>
        <authorList>
            <person name="Sekiguchi Y."/>
            <person name="Ohashi A."/>
            <person name="Parks D.H."/>
            <person name="Yamauchi T."/>
            <person name="Tyson G.W."/>
            <person name="Hugenholtz P."/>
        </authorList>
    </citation>
    <scope>NUCLEOTIDE SEQUENCE [LARGE SCALE GENOMIC DNA]</scope>
</reference>
<feature type="transmembrane region" description="Helical" evidence="1">
    <location>
        <begin position="448"/>
        <end position="467"/>
    </location>
</feature>
<keyword evidence="1" id="KW-1133">Transmembrane helix</keyword>
<feature type="transmembrane region" description="Helical" evidence="1">
    <location>
        <begin position="101"/>
        <end position="129"/>
    </location>
</feature>
<evidence type="ECO:0000313" key="3">
    <source>
        <dbReference type="Proteomes" id="UP000030700"/>
    </source>
</evidence>
<dbReference type="HOGENOM" id="CLU_274822_0_0_0"/>
<feature type="transmembrane region" description="Helical" evidence="1">
    <location>
        <begin position="423"/>
        <end position="441"/>
    </location>
</feature>
<dbReference type="Proteomes" id="UP000030700">
    <property type="component" value="Unassembled WGS sequence"/>
</dbReference>
<feature type="transmembrane region" description="Helical" evidence="1">
    <location>
        <begin position="162"/>
        <end position="178"/>
    </location>
</feature>
<evidence type="ECO:0000256" key="1">
    <source>
        <dbReference type="SAM" id="Phobius"/>
    </source>
</evidence>
<dbReference type="STRING" id="1499966.U14_03521"/>
<feature type="transmembrane region" description="Helical" evidence="1">
    <location>
        <begin position="398"/>
        <end position="417"/>
    </location>
</feature>
<keyword evidence="3" id="KW-1185">Reference proteome</keyword>
<dbReference type="EMBL" id="DF820458">
    <property type="protein sequence ID" value="GAK52270.1"/>
    <property type="molecule type" value="Genomic_DNA"/>
</dbReference>
<feature type="transmembrane region" description="Helical" evidence="1">
    <location>
        <begin position="350"/>
        <end position="377"/>
    </location>
</feature>
<organism evidence="2">
    <name type="scientific">Candidatus Moduliflexus flocculans</name>
    <dbReference type="NCBI Taxonomy" id="1499966"/>
    <lineage>
        <taxon>Bacteria</taxon>
        <taxon>Candidatus Moduliflexota</taxon>
        <taxon>Candidatus Moduliflexia</taxon>
        <taxon>Candidatus Moduliflexales</taxon>
        <taxon>Candidatus Moduliflexaceae</taxon>
    </lineage>
</organism>
<feature type="transmembrane region" description="Helical" evidence="1">
    <location>
        <begin position="190"/>
        <end position="208"/>
    </location>
</feature>
<evidence type="ECO:0000313" key="2">
    <source>
        <dbReference type="EMBL" id="GAK52270.1"/>
    </source>
</evidence>
<feature type="transmembrane region" description="Helical" evidence="1">
    <location>
        <begin position="268"/>
        <end position="289"/>
    </location>
</feature>
<proteinExistence type="predicted"/>
<dbReference type="SUPFAM" id="SSF48452">
    <property type="entry name" value="TPR-like"/>
    <property type="match status" value="1"/>
</dbReference>
<name>A0A081BPF4_9BACT</name>
<keyword evidence="2" id="KW-0449">Lipoprotein</keyword>
<accession>A0A081BPF4</accession>
<feature type="transmembrane region" description="Helical" evidence="1">
    <location>
        <begin position="220"/>
        <end position="247"/>
    </location>
</feature>
<dbReference type="InterPro" id="IPR011990">
    <property type="entry name" value="TPR-like_helical_dom_sf"/>
</dbReference>
<sequence>MKRIPREILVWLACLGFFLIIAVSVNYHHVLDYMFSDEMAYYMMAQSLSADNDLIYTQQDLRRVYEEGWHAGPIGIFLNKTPDGTIYISKSFIYSWVLSPFFTLFGFNGFLIVNVIFFFLCILMAWLYLRQYMASSVAMAFAMMFFMLSASMIYVVWLTPEIFTMFCVTLGLFLWLYEQESPRKGMQEQRVLPLSFFEELLSCLRWLFLTPHGRRYLAPLPLAFAAMAKLPNILFFVPLIADMLFFGGCRPSQTHAVSVARQRVWRILLPRFGKTIVLCAIFAGMFLVLSEMQTRYTGSANPYGGDRRTFVSGFPFDAPEDTWQKGIPMTTKGYFTEDFFFHLKTLLYNIYYYVVGRFTGILPYFTASLLAAALFFWQFIRRASLRSDEERRALWQRGFLFVIILASIGAYIVLMPINYHGGGGAFGNRYFINIYPAFLFLITAMPRLWPFVVSGVISAIFLAPSLITPFQSSYFPAFHAFRLPFRLLPVEFTLIDTLPTNVDPKLAQTEWTGNGFAHRLYFFDDHALDTSPREFLVAGGQRAELGLRTTLGQQHLAMTITNGVVPNQVDVAVGEYRQIIHFSKPYETRTFALSLEEFLPYFKNSLYPISVFSHAGAVPKFVAGANSLEIRNIGCRVSLSLNPIEVGSAYLENGQADEALSAMETAQASGADEFRLRYLRGLAYQHAGKHDEALRELRWCEQHLADFFASFLSGMAAQPENVPSVMKFSTGNRGEPFALFRYEAEELPRSVGDVFEERDLSNGAGTAFVPEQHHQGYLAFGQYVELPPGEYQANFRMKIGESADIVPEALNYVALFLDVYNAKYGLVAEEPIRLTPEYAAQFGQFGVYPIRFALRQPLVIEFRARATGYAPIEFDAVDLIPLLPTRLYDALGVSLAQQGEWEEAERYFHAAANPSIRKPAEVQAAFVKTLLHLQQWDEVLEMLSHEKIDETGHTGQWTHVLSLRDDSGELPNIPSQVQEKFDEMWRAFSPVSAADLTFGKQIRFLGYDVSASSLKPGEQMRIRYYWQALAAMNTNYTIFVHITRQEESAAALAANRLLRRIGIGQAHMFQQDHAPFHGDYPTRQWLQGEWLREEYTVMIPPQLAPGVYDIWIGVYDPTSGQRLISKSGEKTKIGELTILQN</sequence>
<protein>
    <submittedName>
        <fullName evidence="2">Putative lipoprotein</fullName>
    </submittedName>
</protein>
<feature type="transmembrane region" description="Helical" evidence="1">
    <location>
        <begin position="136"/>
        <end position="156"/>
    </location>
</feature>
<keyword evidence="1" id="KW-0472">Membrane</keyword>
<dbReference type="AlphaFoldDB" id="A0A081BPF4"/>
<dbReference type="Gene3D" id="1.25.40.10">
    <property type="entry name" value="Tetratricopeptide repeat domain"/>
    <property type="match status" value="1"/>
</dbReference>
<feature type="transmembrane region" description="Helical" evidence="1">
    <location>
        <begin position="9"/>
        <end position="29"/>
    </location>
</feature>